<feature type="region of interest" description="Disordered" evidence="1">
    <location>
        <begin position="148"/>
        <end position="406"/>
    </location>
</feature>
<dbReference type="EMBL" id="BMAR01000006">
    <property type="protein sequence ID" value="GFR43663.1"/>
    <property type="molecule type" value="Genomic_DNA"/>
</dbReference>
<dbReference type="AlphaFoldDB" id="A0AAD3DL92"/>
<dbReference type="Proteomes" id="UP001054857">
    <property type="component" value="Unassembled WGS sequence"/>
</dbReference>
<sequence>GGRGRGRESNLGRRALSSSDEDAPSLSTALLASNTIEHQGQSNQVSTPDSPAAEPTTIDVATGDSEPTAATPSITYRDWLPPLPGDWGGTVDPHGIKEPDVYGALFSFIIIAGLSVGVHQLIKLAEPRRPERPLMRLPQVVVAVASTPRTRGALRPSLPASTPEATAAAAAEEGKELQQNNSPEVTPNAAAEAPSAVGTVPAQPSREDASSSGAAGDAAAAAESVQREDPGSEAASGAVAARRSEEGGAAQPEVSGSEEASEEVSEAAGSRPQEQPQQEQDAPSVSAQQQPYQSAASAGIAAGSEQAPLGTTPSSARAGALGAAADRDMAGREPGERGGESSVSTAASDAAEPPTGMGAVVPAAPMPQLLPLPAPPEAVGRRSSSSAEAARQAAQPGPGPGSSAAAAAAGFTMPRMPSPFSGASFFGVGSATPAAAPVAAPALAPAAPSQVSLPSVRPEPLSRAPDSSALAHLPTDSSLGSLRERSQLALRAAASASEASQRAAAYAAAASSAASRAAEAAERAATAAAVAQAGLENATESAIVAAEARVAQAQEAAKEAEWRAASAAAHATAYQDMSQLQADIAERASTVAKPAPPGPLSQLQQLWRSASSAFTQAHN</sequence>
<proteinExistence type="predicted"/>
<accession>A0AAD3DL92</accession>
<protein>
    <submittedName>
        <fullName evidence="2">Uncharacterized protein</fullName>
    </submittedName>
</protein>
<feature type="compositionally biased region" description="Basic and acidic residues" evidence="1">
    <location>
        <begin position="1"/>
        <end position="11"/>
    </location>
</feature>
<feature type="non-terminal residue" evidence="2">
    <location>
        <position position="619"/>
    </location>
</feature>
<feature type="region of interest" description="Disordered" evidence="1">
    <location>
        <begin position="441"/>
        <end position="482"/>
    </location>
</feature>
<name>A0AAD3DL92_9CHLO</name>
<gene>
    <name evidence="2" type="ORF">Agub_g4770</name>
</gene>
<comment type="caution">
    <text evidence="2">The sequence shown here is derived from an EMBL/GenBank/DDBJ whole genome shotgun (WGS) entry which is preliminary data.</text>
</comment>
<feature type="compositionally biased region" description="Low complexity" evidence="1">
    <location>
        <begin position="156"/>
        <end position="171"/>
    </location>
</feature>
<feature type="compositionally biased region" description="Low complexity" evidence="1">
    <location>
        <begin position="210"/>
        <end position="224"/>
    </location>
</feature>
<evidence type="ECO:0000313" key="3">
    <source>
        <dbReference type="Proteomes" id="UP001054857"/>
    </source>
</evidence>
<feature type="compositionally biased region" description="Pro residues" evidence="1">
    <location>
        <begin position="364"/>
        <end position="376"/>
    </location>
</feature>
<feature type="region of interest" description="Disordered" evidence="1">
    <location>
        <begin position="1"/>
        <end position="82"/>
    </location>
</feature>
<evidence type="ECO:0000256" key="1">
    <source>
        <dbReference type="SAM" id="MobiDB-lite"/>
    </source>
</evidence>
<keyword evidence="3" id="KW-1185">Reference proteome</keyword>
<reference evidence="2 3" key="1">
    <citation type="journal article" date="2021" name="Sci. Rep.">
        <title>Genome sequencing of the multicellular alga Astrephomene provides insights into convergent evolution of germ-soma differentiation.</title>
        <authorList>
            <person name="Yamashita S."/>
            <person name="Yamamoto K."/>
            <person name="Matsuzaki R."/>
            <person name="Suzuki S."/>
            <person name="Yamaguchi H."/>
            <person name="Hirooka S."/>
            <person name="Minakuchi Y."/>
            <person name="Miyagishima S."/>
            <person name="Kawachi M."/>
            <person name="Toyoda A."/>
            <person name="Nozaki H."/>
        </authorList>
    </citation>
    <scope>NUCLEOTIDE SEQUENCE [LARGE SCALE GENOMIC DNA]</scope>
    <source>
        <strain evidence="2 3">NIES-4017</strain>
    </source>
</reference>
<feature type="compositionally biased region" description="Low complexity" evidence="1">
    <location>
        <begin position="266"/>
        <end position="304"/>
    </location>
</feature>
<evidence type="ECO:0000313" key="2">
    <source>
        <dbReference type="EMBL" id="GFR43663.1"/>
    </source>
</evidence>
<feature type="compositionally biased region" description="Polar residues" evidence="1">
    <location>
        <begin position="25"/>
        <end position="49"/>
    </location>
</feature>
<feature type="compositionally biased region" description="Low complexity" evidence="1">
    <location>
        <begin position="377"/>
        <end position="406"/>
    </location>
</feature>
<feature type="non-terminal residue" evidence="2">
    <location>
        <position position="1"/>
    </location>
</feature>
<organism evidence="2 3">
    <name type="scientific">Astrephomene gubernaculifera</name>
    <dbReference type="NCBI Taxonomy" id="47775"/>
    <lineage>
        <taxon>Eukaryota</taxon>
        <taxon>Viridiplantae</taxon>
        <taxon>Chlorophyta</taxon>
        <taxon>core chlorophytes</taxon>
        <taxon>Chlorophyceae</taxon>
        <taxon>CS clade</taxon>
        <taxon>Chlamydomonadales</taxon>
        <taxon>Astrephomenaceae</taxon>
        <taxon>Astrephomene</taxon>
    </lineage>
</organism>
<feature type="compositionally biased region" description="Basic and acidic residues" evidence="1">
    <location>
        <begin position="325"/>
        <end position="339"/>
    </location>
</feature>